<organism evidence="2 3">
    <name type="scientific">Plastoroseomonas arctica</name>
    <dbReference type="NCBI Taxonomy" id="1509237"/>
    <lineage>
        <taxon>Bacteria</taxon>
        <taxon>Pseudomonadati</taxon>
        <taxon>Pseudomonadota</taxon>
        <taxon>Alphaproteobacteria</taxon>
        <taxon>Acetobacterales</taxon>
        <taxon>Acetobacteraceae</taxon>
        <taxon>Plastoroseomonas</taxon>
    </lineage>
</organism>
<proteinExistence type="predicted"/>
<keyword evidence="3" id="KW-1185">Reference proteome</keyword>
<evidence type="ECO:0000313" key="2">
    <source>
        <dbReference type="EMBL" id="MBR0656622.1"/>
    </source>
</evidence>
<feature type="signal peptide" evidence="1">
    <location>
        <begin position="1"/>
        <end position="22"/>
    </location>
</feature>
<evidence type="ECO:0000256" key="1">
    <source>
        <dbReference type="SAM" id="SignalP"/>
    </source>
</evidence>
<accession>A0AAF1KUN6</accession>
<reference evidence="2" key="2">
    <citation type="journal article" date="2021" name="Syst. Appl. Microbiol.">
        <title>Roseomonas hellenica sp. nov., isolated from roots of wild-growing Alkanna tinctoria.</title>
        <authorList>
            <person name="Rat A."/>
            <person name="Naranjo H.D."/>
            <person name="Lebbe L."/>
            <person name="Cnockaert M."/>
            <person name="Krigas N."/>
            <person name="Grigoriadou K."/>
            <person name="Maloupa E."/>
            <person name="Willems A."/>
        </authorList>
    </citation>
    <scope>NUCLEOTIDE SEQUENCE</scope>
    <source>
        <strain evidence="2">LMG 28251</strain>
    </source>
</reference>
<dbReference type="RefSeq" id="WP_211875487.1">
    <property type="nucleotide sequence ID" value="NZ_JAAEDH010000020.1"/>
</dbReference>
<comment type="caution">
    <text evidence="2">The sequence shown here is derived from an EMBL/GenBank/DDBJ whole genome shotgun (WGS) entry which is preliminary data.</text>
</comment>
<evidence type="ECO:0000313" key="3">
    <source>
        <dbReference type="Proteomes" id="UP001196068"/>
    </source>
</evidence>
<sequence length="313" mass="34747">MRQRSLSLAALLCLTGALLAFASDDRLEPGARDQPSAEAAAHRAGTLDRYARALIERASDEPVTLGIRAVRRWVGSGTSIAADERIVFRLRAAAISLIDLNDLRATNQRIGWTFWSRSLDPVRSDTEVDRAACAPTNGACLAQGRVFARRQGCEYELRVELTGVIGTAENRQRVLWAQSGMREGGHTRLYGPCAHRHDAALDMLSTDEPLDSRAAQACQLSGFVGVVGPDGRRHRPANFLKLEPDGTPRFVVRCQAYVRDAPDGRGRTCELQGYFGIWPLFMWVPSNRAAEWNETFLRVRDHLARHVVSRSDR</sequence>
<keyword evidence="1" id="KW-0732">Signal</keyword>
<name>A0AAF1KUN6_9PROT</name>
<protein>
    <submittedName>
        <fullName evidence="2">Uncharacterized protein</fullName>
    </submittedName>
</protein>
<feature type="chain" id="PRO_5042212719" evidence="1">
    <location>
        <begin position="23"/>
        <end position="313"/>
    </location>
</feature>
<dbReference type="AlphaFoldDB" id="A0AAF1KUN6"/>
<gene>
    <name evidence="2" type="ORF">GXW79_16200</name>
</gene>
<dbReference type="EMBL" id="JAAEDH010000020">
    <property type="protein sequence ID" value="MBR0656622.1"/>
    <property type="molecule type" value="Genomic_DNA"/>
</dbReference>
<reference evidence="2" key="1">
    <citation type="submission" date="2020-01" db="EMBL/GenBank/DDBJ databases">
        <authorList>
            <person name="Rat A."/>
        </authorList>
    </citation>
    <scope>NUCLEOTIDE SEQUENCE</scope>
    <source>
        <strain evidence="2">LMG 28251</strain>
    </source>
</reference>
<dbReference type="Proteomes" id="UP001196068">
    <property type="component" value="Unassembled WGS sequence"/>
</dbReference>